<dbReference type="EC" id="3.5.1.44" evidence="3"/>
<dbReference type="PANTHER" id="PTHR35147">
    <property type="entry name" value="CHEMORECEPTOR GLUTAMINE DEAMIDASE CHED-RELATED"/>
    <property type="match status" value="1"/>
</dbReference>
<dbReference type="GO" id="GO:0006935">
    <property type="term" value="P:chemotaxis"/>
    <property type="evidence" value="ECO:0007669"/>
    <property type="project" value="UniProtKB-UniRule"/>
</dbReference>
<comment type="similarity">
    <text evidence="3">Belongs to the CheD family.</text>
</comment>
<gene>
    <name evidence="3" type="primary">cheD</name>
    <name evidence="4" type="ORF">CAK95_06045</name>
</gene>
<comment type="catalytic activity">
    <reaction evidence="3">
        <text>L-glutaminyl-[protein] + H2O = L-glutamyl-[protein] + NH4(+)</text>
        <dbReference type="Rhea" id="RHEA:16441"/>
        <dbReference type="Rhea" id="RHEA-COMP:10207"/>
        <dbReference type="Rhea" id="RHEA-COMP:10208"/>
        <dbReference type="ChEBI" id="CHEBI:15377"/>
        <dbReference type="ChEBI" id="CHEBI:28938"/>
        <dbReference type="ChEBI" id="CHEBI:29973"/>
        <dbReference type="ChEBI" id="CHEBI:30011"/>
        <dbReference type="EC" id="3.5.1.44"/>
    </reaction>
</comment>
<dbReference type="Pfam" id="PF03975">
    <property type="entry name" value="CheD"/>
    <property type="match status" value="1"/>
</dbReference>
<keyword evidence="1 3" id="KW-0145">Chemotaxis</keyword>
<keyword evidence="2 3" id="KW-0378">Hydrolase</keyword>
<dbReference type="CDD" id="cd16352">
    <property type="entry name" value="CheD"/>
    <property type="match status" value="1"/>
</dbReference>
<sequence>MSAVAARAPDRGKFEQDFGSVGTRRIFDANTNTWMVKIFPGEFYITANAEETLVTVLGSCVAACIRDPRLGIGGMNHFMLPQGRSGGWGKDSQSTRFGNFAMEKLINELLKAGCSRDSLEVKLFGGGNVTDSNIAVGTGNAEFALRYVDDEKLRCVAQDLGGRFPRRIHYSPADGKVVRRLLGRDASGAVVREEMEHAQRLSSRAPAGEIELFGD</sequence>
<dbReference type="Proteomes" id="UP000194137">
    <property type="component" value="Chromosome"/>
</dbReference>
<dbReference type="KEGG" id="psin:CAK95_06045"/>
<proteinExistence type="inferred from homology"/>
<evidence type="ECO:0000313" key="4">
    <source>
        <dbReference type="EMBL" id="ARQ02781.1"/>
    </source>
</evidence>
<evidence type="ECO:0000256" key="1">
    <source>
        <dbReference type="ARBA" id="ARBA00022500"/>
    </source>
</evidence>
<comment type="function">
    <text evidence="3">Probably deamidates glutamine residues to glutamate on methyl-accepting chemotaxis receptors (MCPs), playing an important role in chemotaxis.</text>
</comment>
<dbReference type="OrthoDB" id="9807202at2"/>
<dbReference type="PANTHER" id="PTHR35147:SF2">
    <property type="entry name" value="CHEMORECEPTOR GLUTAMINE DEAMIDASE CHED-RELATED"/>
    <property type="match status" value="1"/>
</dbReference>
<dbReference type="AlphaFoldDB" id="A0A1W7A069"/>
<name>A0A1W7A069_9HYPH</name>
<protein>
    <recommendedName>
        <fullName evidence="3">Probable chemoreceptor glutamine deamidase CheD</fullName>
        <ecNumber evidence="3">3.5.1.44</ecNumber>
    </recommendedName>
</protein>
<evidence type="ECO:0000256" key="2">
    <source>
        <dbReference type="ARBA" id="ARBA00022801"/>
    </source>
</evidence>
<accession>A0A1W7A069</accession>
<dbReference type="InterPro" id="IPR011324">
    <property type="entry name" value="Cytotoxic_necrot_fac-like_cat"/>
</dbReference>
<dbReference type="Gene3D" id="3.30.1330.200">
    <property type="match status" value="1"/>
</dbReference>
<dbReference type="STRING" id="1235591.CAK95_06045"/>
<evidence type="ECO:0000313" key="5">
    <source>
        <dbReference type="Proteomes" id="UP000194137"/>
    </source>
</evidence>
<dbReference type="InterPro" id="IPR038592">
    <property type="entry name" value="CheD-like_sf"/>
</dbReference>
<dbReference type="HAMAP" id="MF_01440">
    <property type="entry name" value="CheD"/>
    <property type="match status" value="1"/>
</dbReference>
<dbReference type="SUPFAM" id="SSF64438">
    <property type="entry name" value="CNF1/YfiH-like putative cysteine hydrolases"/>
    <property type="match status" value="1"/>
</dbReference>
<dbReference type="EMBL" id="CP021112">
    <property type="protein sequence ID" value="ARQ02781.1"/>
    <property type="molecule type" value="Genomic_DNA"/>
</dbReference>
<evidence type="ECO:0000256" key="3">
    <source>
        <dbReference type="HAMAP-Rule" id="MF_01440"/>
    </source>
</evidence>
<keyword evidence="5" id="KW-1185">Reference proteome</keyword>
<dbReference type="GO" id="GO:0050568">
    <property type="term" value="F:protein-glutamine glutaminase activity"/>
    <property type="evidence" value="ECO:0007669"/>
    <property type="project" value="UniProtKB-UniRule"/>
</dbReference>
<organism evidence="4 5">
    <name type="scientific">Pseudorhodoplanes sinuspersici</name>
    <dbReference type="NCBI Taxonomy" id="1235591"/>
    <lineage>
        <taxon>Bacteria</taxon>
        <taxon>Pseudomonadati</taxon>
        <taxon>Pseudomonadota</taxon>
        <taxon>Alphaproteobacteria</taxon>
        <taxon>Hyphomicrobiales</taxon>
        <taxon>Pseudorhodoplanes</taxon>
    </lineage>
</organism>
<dbReference type="InterPro" id="IPR005659">
    <property type="entry name" value="Chemorcpt_Glu_NH3ase_CheD"/>
</dbReference>
<reference evidence="4 5" key="1">
    <citation type="submission" date="2017-05" db="EMBL/GenBank/DDBJ databases">
        <title>Full genome sequence of Pseudorhodoplanes sinuspersici.</title>
        <authorList>
            <person name="Dastgheib S.M.M."/>
            <person name="Shavandi M."/>
            <person name="Tirandaz H."/>
        </authorList>
    </citation>
    <scope>NUCLEOTIDE SEQUENCE [LARGE SCALE GENOMIC DNA]</scope>
    <source>
        <strain evidence="4 5">RIPI110</strain>
    </source>
</reference>